<dbReference type="InterPro" id="IPR008266">
    <property type="entry name" value="Tyr_kinase_AS"/>
</dbReference>
<evidence type="ECO:0000256" key="16">
    <source>
        <dbReference type="ARBA" id="ARBA00023157"/>
    </source>
</evidence>
<keyword evidence="14" id="KW-0805">Transcription regulation</keyword>
<evidence type="ECO:0000256" key="9">
    <source>
        <dbReference type="ARBA" id="ARBA00022741"/>
    </source>
</evidence>
<evidence type="ECO:0000256" key="21">
    <source>
        <dbReference type="PROSITE-ProRule" id="PRU10141"/>
    </source>
</evidence>
<dbReference type="PROSITE" id="PS01286">
    <property type="entry name" value="FA58C_2"/>
    <property type="match status" value="1"/>
</dbReference>
<name>A0A814R6X5_9BILA</name>
<comment type="similarity">
    <text evidence="3">Belongs to the histone deacetylase family. HD type 2 subfamily.</text>
</comment>
<dbReference type="Gene3D" id="3.40.800.20">
    <property type="entry name" value="Histone deacetylase domain"/>
    <property type="match status" value="2"/>
</dbReference>
<feature type="compositionally biased region" description="Low complexity" evidence="22">
    <location>
        <begin position="12"/>
        <end position="32"/>
    </location>
</feature>
<feature type="domain" description="Protein kinase" evidence="24">
    <location>
        <begin position="1544"/>
        <end position="1823"/>
    </location>
</feature>
<keyword evidence="7 23" id="KW-0812">Transmembrane</keyword>
<dbReference type="InterPro" id="IPR000421">
    <property type="entry name" value="FA58C"/>
</dbReference>
<evidence type="ECO:0000313" key="26">
    <source>
        <dbReference type="EMBL" id="CAF1128543.1"/>
    </source>
</evidence>
<dbReference type="PANTHER" id="PTHR10625:SF5">
    <property type="entry name" value="HISTONE DEACETYLASE"/>
    <property type="match status" value="1"/>
</dbReference>
<evidence type="ECO:0000256" key="18">
    <source>
        <dbReference type="ARBA" id="ARBA00023170"/>
    </source>
</evidence>
<dbReference type="EC" id="3.5.1.98" evidence="4"/>
<evidence type="ECO:0000256" key="23">
    <source>
        <dbReference type="SAM" id="Phobius"/>
    </source>
</evidence>
<dbReference type="SUPFAM" id="SSF49785">
    <property type="entry name" value="Galactose-binding domain-like"/>
    <property type="match status" value="1"/>
</dbReference>
<comment type="caution">
    <text evidence="26">The sequence shown here is derived from an EMBL/GenBank/DDBJ whole genome shotgun (WGS) entry which is preliminary data.</text>
</comment>
<keyword evidence="8" id="KW-0732">Signal</keyword>
<dbReference type="GO" id="GO:0040029">
    <property type="term" value="P:epigenetic regulation of gene expression"/>
    <property type="evidence" value="ECO:0007669"/>
    <property type="project" value="TreeGrafter"/>
</dbReference>
<keyword evidence="10" id="KW-0378">Hydrolase</keyword>
<evidence type="ECO:0000256" key="19">
    <source>
        <dbReference type="ARBA" id="ARBA00023180"/>
    </source>
</evidence>
<dbReference type="Gene3D" id="3.30.200.20">
    <property type="entry name" value="Phosphorylase Kinase, domain 1"/>
    <property type="match status" value="1"/>
</dbReference>
<evidence type="ECO:0000256" key="6">
    <source>
        <dbReference type="ARBA" id="ARBA00022491"/>
    </source>
</evidence>
<keyword evidence="20" id="KW-0539">Nucleus</keyword>
<keyword evidence="9 21" id="KW-0547">Nucleotide-binding</keyword>
<dbReference type="InterPro" id="IPR008979">
    <property type="entry name" value="Galactose-bd-like_sf"/>
</dbReference>
<dbReference type="SMART" id="SM00231">
    <property type="entry name" value="FA58C"/>
    <property type="match status" value="1"/>
</dbReference>
<dbReference type="InterPro" id="IPR011009">
    <property type="entry name" value="Kinase-like_dom_sf"/>
</dbReference>
<dbReference type="InterPro" id="IPR000719">
    <property type="entry name" value="Prot_kinase_dom"/>
</dbReference>
<dbReference type="PROSITE" id="PS50011">
    <property type="entry name" value="PROTEIN_KINASE_DOM"/>
    <property type="match status" value="1"/>
</dbReference>
<dbReference type="GO" id="GO:0004713">
    <property type="term" value="F:protein tyrosine kinase activity"/>
    <property type="evidence" value="ECO:0007669"/>
    <property type="project" value="InterPro"/>
</dbReference>
<dbReference type="InterPro" id="IPR037138">
    <property type="entry name" value="His_deacetylse_dom_sf"/>
</dbReference>
<evidence type="ECO:0000256" key="7">
    <source>
        <dbReference type="ARBA" id="ARBA00022692"/>
    </source>
</evidence>
<feature type="domain" description="F5/8 type C" evidence="25">
    <location>
        <begin position="979"/>
        <end position="1144"/>
    </location>
</feature>
<evidence type="ECO:0000256" key="2">
    <source>
        <dbReference type="ARBA" id="ARBA00004251"/>
    </source>
</evidence>
<keyword evidence="16" id="KW-1015">Disulfide bond</keyword>
<keyword evidence="19" id="KW-0325">Glycoprotein</keyword>
<dbReference type="GO" id="GO:0000118">
    <property type="term" value="C:histone deacetylase complex"/>
    <property type="evidence" value="ECO:0007669"/>
    <property type="project" value="TreeGrafter"/>
</dbReference>
<sequence>MVDFCRPSSLPGNNTLGSGNSNNNNNNNNNDNNNKEGNSKYFPRVFLPYPHLIDPDRQESVTAAVVAATAAAAAASSSSSMDHTRLDEERRRVQTKDKKDQSANASAEVKTHLKTFLCRKLQKQGKLENQDSMDMLRRFQSEPVLANPRLESGNFKIKSDLRQSILYRHKQVTPMSDKRHPIRSTNLAQKQQPAVPTIPLLSFTSQQSAQIPLSEQLWLAFPRSVYGCYSTGNLGENAQLNPLTTRTHENHQHTNILGPKHFIVEEENEALLAKELQEAKIQSTHNSLSSMHSSQPHLLNFETTDFCLRHPNLLLDRLALHSKSLSSLSAIPSTTDKKIQKSSSGTIQLRFTTGLAYDDDTLKHECYCKRTDLHLENPRRLLVIYEHLKRSNLLDDCEIIRGCCATIDMLTDCHDPGHVYLFGCDQRQRSQQSPAILAERLKSLVHLPCGGFGIHDDADTIWNDEYTARACRLAIGNTIELSKYILDGKLKNGFALVRPPGHHATQKPLGFCYFNTVAIAAKYLKKHRNLERIAIVDWDIHHGNGTQDLTYDDPNILYMSLHRYDNGTYFPGGGRIEECGCDDGLGKNVNIAFSGEPQSVMTDVDYLAAFRSVVIPILKQFRPEIILVSCGFDACTGHPHPLGGYELTPTCFAYMTKELMNLADGKVVLVLEGGYELNALAECGKQCIEALLNRQIPTFSKETLETKPNQYAVRSLKQVIQVQRLAYDDDTLKHECYCKRTDLHLENPRRLLVIYEHLKRSNLLDDCEIIRGCCATIDMLTDCHDPGHVYLFGCDQRQRSQQSPAILAERLKSLVHLPCGGFGIHDDADTIWNDEYTARACRLAIGNTIELSKYILDGKLKNGFALVRPPGHHATQKPLGFCYFNTVAIAAKYLKKHRNLERIAIVDWDIHHGNGTQDLTYDDPNILYMSLHRYDNGTYFPGGGRIEEVCLNNLTTKENKYIISLLYTYIFYFIEKLSTCQTALGMQSGSIPDSAISVSSSYDLNTVGPKASRARTEQYGGAWCPLNQITSISTEWLEIQFENLTYLTQVETQGRFDNGQGREYADNYILMYTRSNSIKNDQTLWIEYKPKNQQNNATWIQANQNTYIGEIRQLDPPIVAKRLRFYPVSKQLRTICMRVEVYGCLFSDGIVSYSMPQGRTDINSFGDDTYDGKYLPSKNMLINGLGQLSDGITGSEEISIIDGRQPWIGWSNETSTYIRIKFQFDTIRQINRVKIHTNNLFSKEILIFKTAIISFSNDNDEKNYSNKIIYQHNRDDIFEIARPVLIELNNHIGKFVRLDLYFDSKWLLISEITFDSQIYNPKNENKNEIKEKNLRKSLTIENDLYKYNRKLHQTTISMNLQTKIPSIITIELSLAFLIGALIAIGILLIVSLVWIIRRKKKLQFQKLTEKPGSNSSCYTYPTLPIREFYDLNAPITNTIDEREYAASDINFYSTFSPPNNLYSPRLIRPSVINSNAYPTIKPISYCCVQEQQYTTLCQQSSILLSLTQDILPIEGLCGNSLMIKMNVVEENQQISINEINDDQLIFIKKIGNGLFGSIHLAEIHGIYLNNKIEKQHVIVKTLNDNVGDDKKTLFWKEIELLSTLHNSNICSLLGTLSSQRTVAIFEYYSLDLYQYLRQQIIPLDNCSASSFLLSLACQIASAMKYLSSFQIIHRDLAARNCLISSINHQLRLTDIAMAKSEYSNDYARIGHLQSRIAIRWAALESLLLNQFSLKSDVWSFGVTLYELFTYARQRPYHTLTNEQLIQQFAALSQPQLLSTSLVTKDLCLPQPELCSKEIYDMMCECWQQDAQRRPSFADIHTFLLGRASGSTLLISPGL</sequence>
<evidence type="ECO:0000256" key="15">
    <source>
        <dbReference type="ARBA" id="ARBA00023136"/>
    </source>
</evidence>
<evidence type="ECO:0000256" key="11">
    <source>
        <dbReference type="ARBA" id="ARBA00022840"/>
    </source>
</evidence>
<evidence type="ECO:0000313" key="27">
    <source>
        <dbReference type="Proteomes" id="UP000663845"/>
    </source>
</evidence>
<keyword evidence="12" id="KW-0156">Chromatin regulator</keyword>
<keyword evidence="6" id="KW-0678">Repressor</keyword>
<dbReference type="GO" id="GO:0005524">
    <property type="term" value="F:ATP binding"/>
    <property type="evidence" value="ECO:0007669"/>
    <property type="project" value="UniProtKB-UniRule"/>
</dbReference>
<organism evidence="26 27">
    <name type="scientific">Adineta steineri</name>
    <dbReference type="NCBI Taxonomy" id="433720"/>
    <lineage>
        <taxon>Eukaryota</taxon>
        <taxon>Metazoa</taxon>
        <taxon>Spiralia</taxon>
        <taxon>Gnathifera</taxon>
        <taxon>Rotifera</taxon>
        <taxon>Eurotatoria</taxon>
        <taxon>Bdelloidea</taxon>
        <taxon>Adinetida</taxon>
        <taxon>Adinetidae</taxon>
        <taxon>Adineta</taxon>
    </lineage>
</organism>
<dbReference type="PANTHER" id="PTHR10625">
    <property type="entry name" value="HISTONE DEACETYLASE HDAC1-RELATED"/>
    <property type="match status" value="1"/>
</dbReference>
<dbReference type="SUPFAM" id="SSF56112">
    <property type="entry name" value="Protein kinase-like (PK-like)"/>
    <property type="match status" value="1"/>
</dbReference>
<evidence type="ECO:0000256" key="22">
    <source>
        <dbReference type="SAM" id="MobiDB-lite"/>
    </source>
</evidence>
<dbReference type="InterPro" id="IPR048525">
    <property type="entry name" value="DDR1-2_DS-like"/>
</dbReference>
<accession>A0A814R6X5</accession>
<dbReference type="SMART" id="SM00219">
    <property type="entry name" value="TyrKc"/>
    <property type="match status" value="1"/>
</dbReference>
<dbReference type="InterPro" id="IPR023801">
    <property type="entry name" value="His_deacetylse_dom"/>
</dbReference>
<dbReference type="InterPro" id="IPR000286">
    <property type="entry name" value="HDACs"/>
</dbReference>
<dbReference type="InterPro" id="IPR017441">
    <property type="entry name" value="Protein_kinase_ATP_BS"/>
</dbReference>
<evidence type="ECO:0000256" key="17">
    <source>
        <dbReference type="ARBA" id="ARBA00023163"/>
    </source>
</evidence>
<proteinExistence type="inferred from homology"/>
<dbReference type="EMBL" id="CAJNOG010000265">
    <property type="protein sequence ID" value="CAF1128543.1"/>
    <property type="molecule type" value="Genomic_DNA"/>
</dbReference>
<dbReference type="GO" id="GO:0005886">
    <property type="term" value="C:plasma membrane"/>
    <property type="evidence" value="ECO:0007669"/>
    <property type="project" value="UniProtKB-SubCell"/>
</dbReference>
<dbReference type="InterPro" id="IPR001245">
    <property type="entry name" value="Ser-Thr/Tyr_kinase_cat_dom"/>
</dbReference>
<protein>
    <recommendedName>
        <fullName evidence="4">histone deacetylase</fullName>
        <ecNumber evidence="4">3.5.1.98</ecNumber>
    </recommendedName>
</protein>
<keyword evidence="17" id="KW-0804">Transcription</keyword>
<dbReference type="Gene3D" id="2.60.120.1190">
    <property type="match status" value="1"/>
</dbReference>
<feature type="transmembrane region" description="Helical" evidence="23">
    <location>
        <begin position="1372"/>
        <end position="1396"/>
    </location>
</feature>
<evidence type="ECO:0000256" key="12">
    <source>
        <dbReference type="ARBA" id="ARBA00022853"/>
    </source>
</evidence>
<dbReference type="PROSITE" id="PS00107">
    <property type="entry name" value="PROTEIN_KINASE_ATP"/>
    <property type="match status" value="1"/>
</dbReference>
<gene>
    <name evidence="26" type="ORF">JYZ213_LOCUS22887</name>
</gene>
<dbReference type="Pfam" id="PF21114">
    <property type="entry name" value="DDR1-2_DS-like"/>
    <property type="match status" value="1"/>
</dbReference>
<dbReference type="SUPFAM" id="SSF52768">
    <property type="entry name" value="Arginase/deacetylase"/>
    <property type="match status" value="2"/>
</dbReference>
<evidence type="ECO:0000259" key="25">
    <source>
        <dbReference type="PROSITE" id="PS50022"/>
    </source>
</evidence>
<dbReference type="GO" id="GO:0141221">
    <property type="term" value="F:histone deacetylase activity, hydrolytic mechanism"/>
    <property type="evidence" value="ECO:0007669"/>
    <property type="project" value="UniProtKB-EC"/>
</dbReference>
<feature type="binding site" evidence="21">
    <location>
        <position position="1580"/>
    </location>
    <ligand>
        <name>ATP</name>
        <dbReference type="ChEBI" id="CHEBI:30616"/>
    </ligand>
</feature>
<dbReference type="Proteomes" id="UP000663845">
    <property type="component" value="Unassembled WGS sequence"/>
</dbReference>
<keyword evidence="13 23" id="KW-1133">Transmembrane helix</keyword>
<dbReference type="PROSITE" id="PS00109">
    <property type="entry name" value="PROTEIN_KINASE_TYR"/>
    <property type="match status" value="1"/>
</dbReference>
<evidence type="ECO:0000256" key="1">
    <source>
        <dbReference type="ARBA" id="ARBA00004123"/>
    </source>
</evidence>
<feature type="region of interest" description="Disordered" evidence="22">
    <location>
        <begin position="73"/>
        <end position="107"/>
    </location>
</feature>
<dbReference type="Pfam" id="PF00754">
    <property type="entry name" value="F5_F8_type_C"/>
    <property type="match status" value="1"/>
</dbReference>
<dbReference type="InterPro" id="IPR020635">
    <property type="entry name" value="Tyr_kinase_cat_dom"/>
</dbReference>
<evidence type="ECO:0000256" key="10">
    <source>
        <dbReference type="ARBA" id="ARBA00022801"/>
    </source>
</evidence>
<evidence type="ECO:0000256" key="5">
    <source>
        <dbReference type="ARBA" id="ARBA00022475"/>
    </source>
</evidence>
<evidence type="ECO:0000256" key="20">
    <source>
        <dbReference type="ARBA" id="ARBA00023242"/>
    </source>
</evidence>
<evidence type="ECO:0000256" key="8">
    <source>
        <dbReference type="ARBA" id="ARBA00022729"/>
    </source>
</evidence>
<dbReference type="Gene3D" id="2.60.120.260">
    <property type="entry name" value="Galactose-binding domain-like"/>
    <property type="match status" value="1"/>
</dbReference>
<dbReference type="Pfam" id="PF07714">
    <property type="entry name" value="PK_Tyr_Ser-Thr"/>
    <property type="match status" value="1"/>
</dbReference>
<dbReference type="Gene3D" id="1.10.510.10">
    <property type="entry name" value="Transferase(Phosphotransferase) domain 1"/>
    <property type="match status" value="1"/>
</dbReference>
<evidence type="ECO:0000256" key="14">
    <source>
        <dbReference type="ARBA" id="ARBA00023015"/>
    </source>
</evidence>
<keyword evidence="5" id="KW-1003">Cell membrane</keyword>
<evidence type="ECO:0000256" key="3">
    <source>
        <dbReference type="ARBA" id="ARBA00007738"/>
    </source>
</evidence>
<dbReference type="PRINTS" id="PR01270">
    <property type="entry name" value="HDASUPER"/>
</dbReference>
<keyword evidence="18" id="KW-0675">Receptor</keyword>
<dbReference type="PROSITE" id="PS50022">
    <property type="entry name" value="FA58C_3"/>
    <property type="match status" value="1"/>
</dbReference>
<keyword evidence="11 21" id="KW-0067">ATP-binding</keyword>
<evidence type="ECO:0000256" key="13">
    <source>
        <dbReference type="ARBA" id="ARBA00022989"/>
    </source>
</evidence>
<feature type="region of interest" description="Disordered" evidence="22">
    <location>
        <begin position="1"/>
        <end position="42"/>
    </location>
</feature>
<evidence type="ECO:0000256" key="4">
    <source>
        <dbReference type="ARBA" id="ARBA00012111"/>
    </source>
</evidence>
<dbReference type="InterPro" id="IPR023696">
    <property type="entry name" value="Ureohydrolase_dom_sf"/>
</dbReference>
<evidence type="ECO:0000259" key="24">
    <source>
        <dbReference type="PROSITE" id="PS50011"/>
    </source>
</evidence>
<comment type="subcellular location">
    <subcellularLocation>
        <location evidence="2">Cell membrane</location>
        <topology evidence="2">Single-pass type I membrane protein</topology>
    </subcellularLocation>
    <subcellularLocation>
        <location evidence="1">Nucleus</location>
    </subcellularLocation>
</comment>
<dbReference type="PRINTS" id="PR00109">
    <property type="entry name" value="TYRKINASE"/>
</dbReference>
<reference evidence="26" key="1">
    <citation type="submission" date="2021-02" db="EMBL/GenBank/DDBJ databases">
        <authorList>
            <person name="Nowell W R."/>
        </authorList>
    </citation>
    <scope>NUCLEOTIDE SEQUENCE</scope>
</reference>
<feature type="compositionally biased region" description="Basic and acidic residues" evidence="22">
    <location>
        <begin position="82"/>
        <end position="101"/>
    </location>
</feature>
<keyword evidence="15 23" id="KW-0472">Membrane</keyword>
<dbReference type="Pfam" id="PF00850">
    <property type="entry name" value="Hist_deacetyl"/>
    <property type="match status" value="2"/>
</dbReference>